<dbReference type="GO" id="GO:0005524">
    <property type="term" value="F:ATP binding"/>
    <property type="evidence" value="ECO:0007669"/>
    <property type="project" value="UniProtKB-UniRule"/>
</dbReference>
<dbReference type="Gene3D" id="1.10.510.10">
    <property type="entry name" value="Transferase(Phosphotransferase) domain 1"/>
    <property type="match status" value="1"/>
</dbReference>
<comment type="caution">
    <text evidence="8">The sequence shown here is derived from an EMBL/GenBank/DDBJ whole genome shotgun (WGS) entry which is preliminary data.</text>
</comment>
<keyword evidence="4" id="KW-0418">Kinase</keyword>
<dbReference type="OrthoDB" id="5979581at2759"/>
<dbReference type="InterPro" id="IPR017441">
    <property type="entry name" value="Protein_kinase_ATP_BS"/>
</dbReference>
<dbReference type="PROSITE" id="PS50011">
    <property type="entry name" value="PROTEIN_KINASE_DOM"/>
    <property type="match status" value="1"/>
</dbReference>
<keyword evidence="9" id="KW-1185">Reference proteome</keyword>
<dbReference type="GO" id="GO:0005634">
    <property type="term" value="C:nucleus"/>
    <property type="evidence" value="ECO:0007669"/>
    <property type="project" value="TreeGrafter"/>
</dbReference>
<keyword evidence="5 6" id="KW-0067">ATP-binding</keyword>
<evidence type="ECO:0000259" key="7">
    <source>
        <dbReference type="PROSITE" id="PS50011"/>
    </source>
</evidence>
<feature type="binding site" evidence="6">
    <location>
        <position position="114"/>
    </location>
    <ligand>
        <name>ATP</name>
        <dbReference type="ChEBI" id="CHEBI:30616"/>
    </ligand>
</feature>
<dbReference type="Proteomes" id="UP000825890">
    <property type="component" value="Unassembled WGS sequence"/>
</dbReference>
<dbReference type="PANTHER" id="PTHR45646:SF11">
    <property type="entry name" value="SERINE_THREONINE-PROTEIN KINASE DOA"/>
    <property type="match status" value="1"/>
</dbReference>
<dbReference type="PANTHER" id="PTHR45646">
    <property type="entry name" value="SERINE/THREONINE-PROTEIN KINASE DOA-RELATED"/>
    <property type="match status" value="1"/>
</dbReference>
<dbReference type="SMART" id="SM00220">
    <property type="entry name" value="S_TKc"/>
    <property type="match status" value="1"/>
</dbReference>
<keyword evidence="1" id="KW-0723">Serine/threonine-protein kinase</keyword>
<dbReference type="Gene3D" id="3.30.200.20">
    <property type="entry name" value="Phosphorylase Kinase, domain 1"/>
    <property type="match status" value="1"/>
</dbReference>
<dbReference type="AlphaFoldDB" id="A0A9P3CD13"/>
<reference evidence="8 9" key="1">
    <citation type="submission" date="2021-01" db="EMBL/GenBank/DDBJ databases">
        <title>Cercospora kikuchii MAFF 305040 whole genome shotgun sequence.</title>
        <authorList>
            <person name="Kashiwa T."/>
            <person name="Suzuki T."/>
        </authorList>
    </citation>
    <scope>NUCLEOTIDE SEQUENCE [LARGE SCALE GENOMIC DNA]</scope>
    <source>
        <strain evidence="8 9">MAFF 305040</strain>
    </source>
</reference>
<dbReference type="InterPro" id="IPR051175">
    <property type="entry name" value="CLK_kinases"/>
</dbReference>
<organism evidence="8 9">
    <name type="scientific">Cercospora kikuchii</name>
    <dbReference type="NCBI Taxonomy" id="84275"/>
    <lineage>
        <taxon>Eukaryota</taxon>
        <taxon>Fungi</taxon>
        <taxon>Dikarya</taxon>
        <taxon>Ascomycota</taxon>
        <taxon>Pezizomycotina</taxon>
        <taxon>Dothideomycetes</taxon>
        <taxon>Dothideomycetidae</taxon>
        <taxon>Mycosphaerellales</taxon>
        <taxon>Mycosphaerellaceae</taxon>
        <taxon>Cercospora</taxon>
    </lineage>
</organism>
<proteinExistence type="predicted"/>
<sequence length="463" mass="53308">MFISSIRRTALHHGALCMRTLTSFSTQRHGSHHQRPTTIRRAHTSSTLKLNPSVIIEEESLPGYNPSHYYPVRIGDLLRDRYHIIGKLGYGSTSTVWLCRDLKSQDSSVYVALKIYTNDNSKTNRELPIYKHINSLRNCSYVGRSYLRVLRDHFELEGPHGRHICLVHEAAGMNFEELRDLLPDETFGPDLLRQSLRGILRGLHFLHTEARVIHTDIQPKNILLGVLNGSAFERFERDEEEAPFPRKELPCGRIVDVSHPMALTKAPALLCDLSEARFAETEPQSNRDLIMPDIYRAPEVILGMPWSYEVDIWGFGMMLWDLFEPRRLFPAKGSDERYSEVHHLAQMVAIMGPPPTDFLDRSERSTLYFDENGHWKGDVEIPEGMNLETAEQRLQGEEQAQFLNLMRKMLQWRPEDRCSIEDVYLDEWMMGDLIASGEVVRTCSYFPFSFPSLSSLSCTVKQV</sequence>
<gene>
    <name evidence="8" type="ORF">CKM354_000158800</name>
</gene>
<dbReference type="PROSITE" id="PS00107">
    <property type="entry name" value="PROTEIN_KINASE_ATP"/>
    <property type="match status" value="1"/>
</dbReference>
<keyword evidence="3 6" id="KW-0547">Nucleotide-binding</keyword>
<dbReference type="InterPro" id="IPR000719">
    <property type="entry name" value="Prot_kinase_dom"/>
</dbReference>
<name>A0A9P3CD13_9PEZI</name>
<evidence type="ECO:0000313" key="9">
    <source>
        <dbReference type="Proteomes" id="UP000825890"/>
    </source>
</evidence>
<dbReference type="GeneID" id="68287163"/>
<dbReference type="GO" id="GO:0043484">
    <property type="term" value="P:regulation of RNA splicing"/>
    <property type="evidence" value="ECO:0007669"/>
    <property type="project" value="TreeGrafter"/>
</dbReference>
<evidence type="ECO:0000256" key="3">
    <source>
        <dbReference type="ARBA" id="ARBA00022741"/>
    </source>
</evidence>
<keyword evidence="2" id="KW-0808">Transferase</keyword>
<evidence type="ECO:0000256" key="6">
    <source>
        <dbReference type="PROSITE-ProRule" id="PRU10141"/>
    </source>
</evidence>
<feature type="domain" description="Protein kinase" evidence="7">
    <location>
        <begin position="82"/>
        <end position="429"/>
    </location>
</feature>
<dbReference type="Pfam" id="PF00069">
    <property type="entry name" value="Pkinase"/>
    <property type="match status" value="1"/>
</dbReference>
<dbReference type="InterPro" id="IPR011009">
    <property type="entry name" value="Kinase-like_dom_sf"/>
</dbReference>
<evidence type="ECO:0000256" key="4">
    <source>
        <dbReference type="ARBA" id="ARBA00022777"/>
    </source>
</evidence>
<accession>A0A9P3CD13</accession>
<evidence type="ECO:0000256" key="1">
    <source>
        <dbReference type="ARBA" id="ARBA00022527"/>
    </source>
</evidence>
<dbReference type="EMBL" id="BOLY01000001">
    <property type="protein sequence ID" value="GIZ38165.1"/>
    <property type="molecule type" value="Genomic_DNA"/>
</dbReference>
<dbReference type="SUPFAM" id="SSF56112">
    <property type="entry name" value="Protein kinase-like (PK-like)"/>
    <property type="match status" value="1"/>
</dbReference>
<dbReference type="GO" id="GO:0004674">
    <property type="term" value="F:protein serine/threonine kinase activity"/>
    <property type="evidence" value="ECO:0007669"/>
    <property type="project" value="UniProtKB-KW"/>
</dbReference>
<evidence type="ECO:0000256" key="5">
    <source>
        <dbReference type="ARBA" id="ARBA00022840"/>
    </source>
</evidence>
<dbReference type="RefSeq" id="XP_044652652.1">
    <property type="nucleotide sequence ID" value="XM_044796717.1"/>
</dbReference>
<evidence type="ECO:0000313" key="8">
    <source>
        <dbReference type="EMBL" id="GIZ38165.1"/>
    </source>
</evidence>
<protein>
    <recommendedName>
        <fullName evidence="7">Protein kinase domain-containing protein</fullName>
    </recommendedName>
</protein>
<evidence type="ECO:0000256" key="2">
    <source>
        <dbReference type="ARBA" id="ARBA00022679"/>
    </source>
</evidence>